<evidence type="ECO:0000313" key="2">
    <source>
        <dbReference type="EMBL" id="JAH14521.1"/>
    </source>
</evidence>
<reference evidence="2" key="1">
    <citation type="submission" date="2014-11" db="EMBL/GenBank/DDBJ databases">
        <authorList>
            <person name="Amaro Gonzalez C."/>
        </authorList>
    </citation>
    <scope>NUCLEOTIDE SEQUENCE</scope>
</reference>
<dbReference type="AlphaFoldDB" id="A0A0E9QCB4"/>
<proteinExistence type="predicted"/>
<name>A0A0E9QCB4_ANGAN</name>
<sequence length="54" mass="5988">MLSRLFLFLPTTCTPAYFVLPLSQSSAYGHVSLLIVLQISNMELIHHAEGAEQV</sequence>
<organism evidence="2">
    <name type="scientific">Anguilla anguilla</name>
    <name type="common">European freshwater eel</name>
    <name type="synonym">Muraena anguilla</name>
    <dbReference type="NCBI Taxonomy" id="7936"/>
    <lineage>
        <taxon>Eukaryota</taxon>
        <taxon>Metazoa</taxon>
        <taxon>Chordata</taxon>
        <taxon>Craniata</taxon>
        <taxon>Vertebrata</taxon>
        <taxon>Euteleostomi</taxon>
        <taxon>Actinopterygii</taxon>
        <taxon>Neopterygii</taxon>
        <taxon>Teleostei</taxon>
        <taxon>Anguilliformes</taxon>
        <taxon>Anguillidae</taxon>
        <taxon>Anguilla</taxon>
    </lineage>
</organism>
<reference evidence="2" key="2">
    <citation type="journal article" date="2015" name="Fish Shellfish Immunol.">
        <title>Early steps in the European eel (Anguilla anguilla)-Vibrio vulnificus interaction in the gills: Role of the RtxA13 toxin.</title>
        <authorList>
            <person name="Callol A."/>
            <person name="Pajuelo D."/>
            <person name="Ebbesson L."/>
            <person name="Teles M."/>
            <person name="MacKenzie S."/>
            <person name="Amaro C."/>
        </authorList>
    </citation>
    <scope>NUCLEOTIDE SEQUENCE</scope>
</reference>
<evidence type="ECO:0000256" key="1">
    <source>
        <dbReference type="SAM" id="SignalP"/>
    </source>
</evidence>
<feature type="chain" id="PRO_5002431334" evidence="1">
    <location>
        <begin position="17"/>
        <end position="54"/>
    </location>
</feature>
<protein>
    <submittedName>
        <fullName evidence="2">Uncharacterized protein</fullName>
    </submittedName>
</protein>
<keyword evidence="1" id="KW-0732">Signal</keyword>
<dbReference type="EMBL" id="GBXM01094056">
    <property type="protein sequence ID" value="JAH14521.1"/>
    <property type="molecule type" value="Transcribed_RNA"/>
</dbReference>
<accession>A0A0E9QCB4</accession>
<feature type="signal peptide" evidence="1">
    <location>
        <begin position="1"/>
        <end position="16"/>
    </location>
</feature>